<dbReference type="OrthoDB" id="2274698at2759"/>
<dbReference type="PANTHER" id="PTHR47804:SF3">
    <property type="entry name" value="PROTEIN BRE4"/>
    <property type="match status" value="1"/>
</dbReference>
<dbReference type="InterPro" id="IPR052430">
    <property type="entry name" value="IVT-Associated"/>
</dbReference>
<feature type="transmembrane region" description="Helical" evidence="6">
    <location>
        <begin position="173"/>
        <end position="205"/>
    </location>
</feature>
<keyword evidence="8" id="KW-1185">Reference proteome</keyword>
<dbReference type="PANTHER" id="PTHR47804">
    <property type="entry name" value="60S RIBOSOMAL PROTEIN L19"/>
    <property type="match status" value="1"/>
</dbReference>
<organism evidence="7 8">
    <name type="scientific">Acaulospora morrowiae</name>
    <dbReference type="NCBI Taxonomy" id="94023"/>
    <lineage>
        <taxon>Eukaryota</taxon>
        <taxon>Fungi</taxon>
        <taxon>Fungi incertae sedis</taxon>
        <taxon>Mucoromycota</taxon>
        <taxon>Glomeromycotina</taxon>
        <taxon>Glomeromycetes</taxon>
        <taxon>Diversisporales</taxon>
        <taxon>Acaulosporaceae</taxon>
        <taxon>Acaulospora</taxon>
    </lineage>
</organism>
<sequence>MADRLEGHISSDSRSEDLDDAITVEPQARPSIEEYDNEMTLTSDFFRGLGRHAQHPDNELTLTGDSPLFRNFNQQTCPNNNNSILTGDASIFQSFSKQTPSYSDLSKVFDQDTKQYAQNDDNLEKPSVILVTSEPQSSIETQNIWCQLFKPFLLEIKSKATWPMARKVLKAAFAYWLAFVFDLIVPAMQGIGSGSFLAIVMVCYYQPSRTFGSLFESAGWGIVGALVATIWSLLGISISNFIRGDEIYYIPATIVNLTFFAIGTFILS</sequence>
<keyword evidence="4 6" id="KW-0472">Membrane</keyword>
<comment type="caution">
    <text evidence="7">The sequence shown here is derived from an EMBL/GenBank/DDBJ whole genome shotgun (WGS) entry which is preliminary data.</text>
</comment>
<name>A0A9N9NUG9_9GLOM</name>
<accession>A0A9N9NUG9</accession>
<feature type="transmembrane region" description="Helical" evidence="6">
    <location>
        <begin position="248"/>
        <end position="267"/>
    </location>
</feature>
<keyword evidence="3 6" id="KW-1133">Transmembrane helix</keyword>
<feature type="compositionally biased region" description="Basic and acidic residues" evidence="5">
    <location>
        <begin position="1"/>
        <end position="16"/>
    </location>
</feature>
<comment type="subcellular location">
    <subcellularLocation>
        <location evidence="1">Membrane</location>
        <topology evidence="1">Multi-pass membrane protein</topology>
    </subcellularLocation>
</comment>
<evidence type="ECO:0000256" key="3">
    <source>
        <dbReference type="ARBA" id="ARBA00022989"/>
    </source>
</evidence>
<reference evidence="7" key="1">
    <citation type="submission" date="2021-06" db="EMBL/GenBank/DDBJ databases">
        <authorList>
            <person name="Kallberg Y."/>
            <person name="Tangrot J."/>
            <person name="Rosling A."/>
        </authorList>
    </citation>
    <scope>NUCLEOTIDE SEQUENCE</scope>
    <source>
        <strain evidence="7">CL551</strain>
    </source>
</reference>
<feature type="region of interest" description="Disordered" evidence="5">
    <location>
        <begin position="1"/>
        <end position="30"/>
    </location>
</feature>
<evidence type="ECO:0000256" key="2">
    <source>
        <dbReference type="ARBA" id="ARBA00022692"/>
    </source>
</evidence>
<gene>
    <name evidence="7" type="ORF">AMORRO_LOCUS15956</name>
</gene>
<dbReference type="EMBL" id="CAJVPV010041055">
    <property type="protein sequence ID" value="CAG8761439.1"/>
    <property type="molecule type" value="Genomic_DNA"/>
</dbReference>
<evidence type="ECO:0000256" key="5">
    <source>
        <dbReference type="SAM" id="MobiDB-lite"/>
    </source>
</evidence>
<dbReference type="AlphaFoldDB" id="A0A9N9NUG9"/>
<protein>
    <submittedName>
        <fullName evidence="7">6941_t:CDS:1</fullName>
    </submittedName>
</protein>
<evidence type="ECO:0000256" key="1">
    <source>
        <dbReference type="ARBA" id="ARBA00004141"/>
    </source>
</evidence>
<proteinExistence type="predicted"/>
<feature type="non-terminal residue" evidence="7">
    <location>
        <position position="268"/>
    </location>
</feature>
<dbReference type="GO" id="GO:0016020">
    <property type="term" value="C:membrane"/>
    <property type="evidence" value="ECO:0007669"/>
    <property type="project" value="UniProtKB-SubCell"/>
</dbReference>
<evidence type="ECO:0000256" key="4">
    <source>
        <dbReference type="ARBA" id="ARBA00023136"/>
    </source>
</evidence>
<keyword evidence="2 6" id="KW-0812">Transmembrane</keyword>
<evidence type="ECO:0000256" key="6">
    <source>
        <dbReference type="SAM" id="Phobius"/>
    </source>
</evidence>
<feature type="transmembrane region" description="Helical" evidence="6">
    <location>
        <begin position="217"/>
        <end position="242"/>
    </location>
</feature>
<evidence type="ECO:0000313" key="7">
    <source>
        <dbReference type="EMBL" id="CAG8761439.1"/>
    </source>
</evidence>
<dbReference type="Proteomes" id="UP000789342">
    <property type="component" value="Unassembled WGS sequence"/>
</dbReference>
<evidence type="ECO:0000313" key="8">
    <source>
        <dbReference type="Proteomes" id="UP000789342"/>
    </source>
</evidence>